<dbReference type="Gene3D" id="1.10.1280.10">
    <property type="entry name" value="Di-copper center containing domain from catechol oxidase"/>
    <property type="match status" value="1"/>
</dbReference>
<comment type="subcellular location">
    <subcellularLocation>
        <location evidence="2 16">Nucleus</location>
    </subcellularLocation>
    <subcellularLocation>
        <location evidence="3">Secreted</location>
    </subcellularLocation>
</comment>
<dbReference type="Proteomes" id="UP000036403">
    <property type="component" value="Unassembled WGS sequence"/>
</dbReference>
<dbReference type="InterPro" id="IPR013788">
    <property type="entry name" value="Hemocyanin/hexamerin"/>
</dbReference>
<dbReference type="SMART" id="SM00521">
    <property type="entry name" value="CBF"/>
    <property type="match status" value="1"/>
</dbReference>
<keyword evidence="8" id="KW-0186">Copper</keyword>
<name>A0A0J7KEA0_LASNI</name>
<dbReference type="PROSITE" id="PS00686">
    <property type="entry name" value="NFYA_HAP2_1"/>
    <property type="match status" value="1"/>
</dbReference>
<evidence type="ECO:0000256" key="3">
    <source>
        <dbReference type="ARBA" id="ARBA00004613"/>
    </source>
</evidence>
<dbReference type="GO" id="GO:0005576">
    <property type="term" value="C:extracellular region"/>
    <property type="evidence" value="ECO:0007669"/>
    <property type="project" value="UniProtKB-SubCell"/>
</dbReference>
<keyword evidence="7" id="KW-0560">Oxidoreductase</keyword>
<evidence type="ECO:0000256" key="9">
    <source>
        <dbReference type="ARBA" id="ARBA00023015"/>
    </source>
</evidence>
<comment type="similarity">
    <text evidence="16">Belongs to the NFYA/HAP2 subunit family.</text>
</comment>
<dbReference type="PROSITE" id="PS00498">
    <property type="entry name" value="TYROSINASE_2"/>
    <property type="match status" value="1"/>
</dbReference>
<dbReference type="Pfam" id="PF00372">
    <property type="entry name" value="Hemocyanin_M"/>
    <property type="match status" value="1"/>
</dbReference>
<keyword evidence="9 16" id="KW-0805">Transcription regulation</keyword>
<dbReference type="GO" id="GO:0006582">
    <property type="term" value="P:melanin metabolic process"/>
    <property type="evidence" value="ECO:0007669"/>
    <property type="project" value="UniProtKB-ARBA"/>
</dbReference>
<dbReference type="InterPro" id="IPR005203">
    <property type="entry name" value="Hemocyanin_C"/>
</dbReference>
<evidence type="ECO:0000256" key="8">
    <source>
        <dbReference type="ARBA" id="ARBA00023008"/>
    </source>
</evidence>
<evidence type="ECO:0000256" key="12">
    <source>
        <dbReference type="ARBA" id="ARBA00023157"/>
    </source>
</evidence>
<dbReference type="InterPro" id="IPR036697">
    <property type="entry name" value="Hemocyanin_N_sf"/>
</dbReference>
<keyword evidence="6" id="KW-0479">Metal-binding</keyword>
<dbReference type="GO" id="GO:0003677">
    <property type="term" value="F:DNA binding"/>
    <property type="evidence" value="ECO:0007669"/>
    <property type="project" value="UniProtKB-KW"/>
</dbReference>
<dbReference type="PANTHER" id="PTHR11511">
    <property type="entry name" value="LARVAL STORAGE PROTEIN/PHENOLOXIDASE"/>
    <property type="match status" value="1"/>
</dbReference>
<evidence type="ECO:0000259" key="17">
    <source>
        <dbReference type="PROSITE" id="PS00498"/>
    </source>
</evidence>
<dbReference type="InterPro" id="IPR005204">
    <property type="entry name" value="Hemocyanin_N"/>
</dbReference>
<dbReference type="InterPro" id="IPR018362">
    <property type="entry name" value="CCAAT-binding_factor_CS"/>
</dbReference>
<evidence type="ECO:0000256" key="11">
    <source>
        <dbReference type="ARBA" id="ARBA00023125"/>
    </source>
</evidence>
<dbReference type="Pfam" id="PF03723">
    <property type="entry name" value="Hemocyanin_C"/>
    <property type="match status" value="1"/>
</dbReference>
<dbReference type="Gene3D" id="6.10.250.2430">
    <property type="match status" value="1"/>
</dbReference>
<dbReference type="EMBL" id="LBMM01008930">
    <property type="protein sequence ID" value="KMQ88521.1"/>
    <property type="molecule type" value="Genomic_DNA"/>
</dbReference>
<dbReference type="STRING" id="67767.A0A0J7KEA0"/>
<evidence type="ECO:0000256" key="14">
    <source>
        <dbReference type="ARBA" id="ARBA00023163"/>
    </source>
</evidence>
<evidence type="ECO:0000256" key="16">
    <source>
        <dbReference type="RuleBase" id="RU367155"/>
    </source>
</evidence>
<dbReference type="PROSITE" id="PS51152">
    <property type="entry name" value="NFYA_HAP2_2"/>
    <property type="match status" value="1"/>
</dbReference>
<evidence type="ECO:0000256" key="2">
    <source>
        <dbReference type="ARBA" id="ARBA00004123"/>
    </source>
</evidence>
<dbReference type="OrthoDB" id="8119704at2759"/>
<dbReference type="PROSITE" id="PS00209">
    <property type="entry name" value="HEMOCYANIN_1"/>
    <property type="match status" value="1"/>
</dbReference>
<protein>
    <recommendedName>
        <fullName evidence="16">Nuclear transcription factor Y subunit</fullName>
    </recommendedName>
</protein>
<evidence type="ECO:0000256" key="10">
    <source>
        <dbReference type="ARBA" id="ARBA00023033"/>
    </source>
</evidence>
<evidence type="ECO:0000256" key="4">
    <source>
        <dbReference type="ARBA" id="ARBA00009928"/>
    </source>
</evidence>
<evidence type="ECO:0000256" key="13">
    <source>
        <dbReference type="ARBA" id="ARBA00023159"/>
    </source>
</evidence>
<keyword evidence="13" id="KW-0010">Activator</keyword>
<accession>A0A0J7KEA0</accession>
<evidence type="ECO:0000256" key="15">
    <source>
        <dbReference type="ARBA" id="ARBA00023242"/>
    </source>
</evidence>
<comment type="function">
    <text evidence="16">Component of the sequence-specific heterotrimeric transcription factor (NF-Y) which specifically recognizes a 5'-CCAAT-3' box motif found in the promoters of its target genes.</text>
</comment>
<reference evidence="18 19" key="1">
    <citation type="submission" date="2015-04" db="EMBL/GenBank/DDBJ databases">
        <title>Lasius niger genome sequencing.</title>
        <authorList>
            <person name="Konorov E.A."/>
            <person name="Nikitin M.A."/>
            <person name="Kirill M.V."/>
            <person name="Chang P."/>
        </authorList>
    </citation>
    <scope>NUCLEOTIDE SEQUENCE [LARGE SCALE GENOMIC DNA]</scope>
    <source>
        <tissue evidence="18">Whole</tissue>
    </source>
</reference>
<keyword evidence="12" id="KW-1015">Disulfide bond</keyword>
<feature type="domain" description="Tyrosinase copper-binding" evidence="17">
    <location>
        <begin position="355"/>
        <end position="366"/>
    </location>
</feature>
<evidence type="ECO:0000256" key="1">
    <source>
        <dbReference type="ARBA" id="ARBA00001973"/>
    </source>
</evidence>
<dbReference type="InterPro" id="IPR014756">
    <property type="entry name" value="Ig_E-set"/>
</dbReference>
<dbReference type="FunFam" id="1.10.1280.10:FF:000004">
    <property type="entry name" value="Hemocyanin subunit 2"/>
    <property type="match status" value="1"/>
</dbReference>
<dbReference type="Pfam" id="PF03722">
    <property type="entry name" value="Hemocyanin_N"/>
    <property type="match status" value="1"/>
</dbReference>
<organism evidence="18 19">
    <name type="scientific">Lasius niger</name>
    <name type="common">Black garden ant</name>
    <dbReference type="NCBI Taxonomy" id="67767"/>
    <lineage>
        <taxon>Eukaryota</taxon>
        <taxon>Metazoa</taxon>
        <taxon>Ecdysozoa</taxon>
        <taxon>Arthropoda</taxon>
        <taxon>Hexapoda</taxon>
        <taxon>Insecta</taxon>
        <taxon>Pterygota</taxon>
        <taxon>Neoptera</taxon>
        <taxon>Endopterygota</taxon>
        <taxon>Hymenoptera</taxon>
        <taxon>Apocrita</taxon>
        <taxon>Aculeata</taxon>
        <taxon>Formicoidea</taxon>
        <taxon>Formicidae</taxon>
        <taxon>Formicinae</taxon>
        <taxon>Lasius</taxon>
        <taxon>Lasius</taxon>
    </lineage>
</organism>
<dbReference type="Gene3D" id="1.20.1370.10">
    <property type="entry name" value="Hemocyanin, N-terminal domain"/>
    <property type="match status" value="1"/>
</dbReference>
<dbReference type="InterPro" id="IPR008922">
    <property type="entry name" value="Di-copper_centre_dom_sf"/>
</dbReference>
<dbReference type="PRINTS" id="PR00187">
    <property type="entry name" value="HAEMOCYANIN"/>
</dbReference>
<evidence type="ECO:0000256" key="5">
    <source>
        <dbReference type="ARBA" id="ARBA00022525"/>
    </source>
</evidence>
<keyword evidence="10" id="KW-0503">Monooxygenase</keyword>
<comment type="similarity">
    <text evidence="4">Belongs to the tyrosinase family.</text>
</comment>
<dbReference type="GO" id="GO:0046872">
    <property type="term" value="F:metal ion binding"/>
    <property type="evidence" value="ECO:0007669"/>
    <property type="project" value="UniProtKB-KW"/>
</dbReference>
<dbReference type="GO" id="GO:0004503">
    <property type="term" value="F:tyrosinase activity"/>
    <property type="evidence" value="ECO:0007669"/>
    <property type="project" value="UniProtKB-ARBA"/>
</dbReference>
<keyword evidence="5" id="KW-0964">Secreted</keyword>
<dbReference type="InterPro" id="IPR000896">
    <property type="entry name" value="Hemocyanin/hexamerin_mid_dom"/>
</dbReference>
<evidence type="ECO:0000313" key="19">
    <source>
        <dbReference type="Proteomes" id="UP000036403"/>
    </source>
</evidence>
<keyword evidence="11 16" id="KW-0238">DNA-binding</keyword>
<dbReference type="PaxDb" id="67767-A0A0J7KEA0"/>
<dbReference type="GO" id="GO:0003700">
    <property type="term" value="F:DNA-binding transcription factor activity"/>
    <property type="evidence" value="ECO:0007669"/>
    <property type="project" value="UniProtKB-UniRule"/>
</dbReference>
<comment type="subunit">
    <text evidence="16">Heterotrimer.</text>
</comment>
<dbReference type="SUPFAM" id="SSF48056">
    <property type="entry name" value="Di-copper centre-containing domain"/>
    <property type="match status" value="1"/>
</dbReference>
<dbReference type="Pfam" id="PF02045">
    <property type="entry name" value="CBFB_NFYA"/>
    <property type="match status" value="1"/>
</dbReference>
<dbReference type="Gene3D" id="2.60.40.1520">
    <property type="entry name" value="Hemocyanin, C-terminal domain"/>
    <property type="match status" value="1"/>
</dbReference>
<keyword evidence="15 16" id="KW-0539">Nucleus</keyword>
<dbReference type="InterPro" id="IPR002227">
    <property type="entry name" value="Tyrosinase_Cu-bd"/>
</dbReference>
<evidence type="ECO:0000256" key="6">
    <source>
        <dbReference type="ARBA" id="ARBA00022723"/>
    </source>
</evidence>
<sequence>MAPEVFNRFADDTASKVQVKQISLPDLSVPLQLGRREPFSLFIPKHRKLAARLIDIFLGMRTYDDFLSVSVYCRDRVNPEMFVYALSVAILHRPDTKDLPIPPLSEIFPDKYIDGGIFARAREEANVVPTGSRLPIEIPRDYTASDLDEEHRVAYWREDIGLNLHHWHWHLVYPFETDIRIVNKDRRGELFYYMHHQIQARYNIERLCNRLGRVKRFHNWREPIPEGYFSKLDSLVASRTWPARPAGAVLKDINRPVDQLNFDLQDLERWRDRIYEAIHTGAYINPRGERVPLTEFGGVDVLGNIMEASILSPNQNVYGDLHNLGHVAISYCHDPDHRYLETFSIMGEPATAMRDPIFYRFHAFVDDVFLEHKNTLPEYSLQQLGFPGVEITDIGVQTANQPANLLATFWNKSDVDLSRGLDFTPRGAILARFTHLNHSDFKYKIVANNRNNAARRGTVRIFMAPRQDERGLPYVFRDQKELMIEMDKFTVLLINLNGNLMQIAGTTSQAATATAATAATPVQPLGSPTSTMSQTGNVVMMVQPGNSGQTQAFQRVALPHAELLEEEPLYVNAKQYRRILKRRQARAKLEAEGKIPKERPHITTSTSTDNVHTVAIAAANVGVQYHDTDNMASTIVLEKPNIPLQDMISDDDIVTSNNHLI</sequence>
<dbReference type="InterPro" id="IPR037020">
    <property type="entry name" value="Hemocyanin_C_sf"/>
</dbReference>
<dbReference type="SUPFAM" id="SSF48050">
    <property type="entry name" value="Hemocyanin, N-terminal domain"/>
    <property type="match status" value="1"/>
</dbReference>
<keyword evidence="14 16" id="KW-0804">Transcription</keyword>
<dbReference type="PANTHER" id="PTHR11511:SF4">
    <property type="entry name" value="PHENOLOXIDASE 2-RELATED"/>
    <property type="match status" value="1"/>
</dbReference>
<dbReference type="InterPro" id="IPR001289">
    <property type="entry name" value="NFYA"/>
</dbReference>
<comment type="caution">
    <text evidence="18">The sequence shown here is derived from an EMBL/GenBank/DDBJ whole genome shotgun (WGS) entry which is preliminary data.</text>
</comment>
<evidence type="ECO:0000313" key="18">
    <source>
        <dbReference type="EMBL" id="KMQ88521.1"/>
    </source>
</evidence>
<dbReference type="AlphaFoldDB" id="A0A0J7KEA0"/>
<dbReference type="GO" id="GO:0016602">
    <property type="term" value="C:CCAAT-binding factor complex"/>
    <property type="evidence" value="ECO:0007669"/>
    <property type="project" value="InterPro"/>
</dbReference>
<comment type="cofactor">
    <cofactor evidence="1">
        <name>Cu(2+)</name>
        <dbReference type="ChEBI" id="CHEBI:29036"/>
    </cofactor>
</comment>
<evidence type="ECO:0000256" key="7">
    <source>
        <dbReference type="ARBA" id="ARBA00023002"/>
    </source>
</evidence>
<dbReference type="PROSITE" id="PS00210">
    <property type="entry name" value="HEMOCYANIN_2"/>
    <property type="match status" value="1"/>
</dbReference>
<keyword evidence="19" id="KW-1185">Reference proteome</keyword>
<proteinExistence type="inferred from homology"/>
<dbReference type="SMR" id="A0A0J7KEA0"/>
<dbReference type="SUPFAM" id="SSF81296">
    <property type="entry name" value="E set domains"/>
    <property type="match status" value="1"/>
</dbReference>
<gene>
    <name evidence="18" type="ORF">RF55_11980</name>
</gene>